<proteinExistence type="predicted"/>
<evidence type="ECO:0000313" key="3">
    <source>
        <dbReference type="Proteomes" id="UP000316905"/>
    </source>
</evidence>
<dbReference type="AlphaFoldDB" id="A0A562PKW6"/>
<sequence length="56" mass="6379">MRKFIKRHGILPIVGVIFLSALVVFVQIYGERLDPFDGKTWSDFDSNKSTHNAADK</sequence>
<feature type="transmembrane region" description="Helical" evidence="1">
    <location>
        <begin position="9"/>
        <end position="29"/>
    </location>
</feature>
<evidence type="ECO:0000256" key="1">
    <source>
        <dbReference type="SAM" id="Phobius"/>
    </source>
</evidence>
<comment type="caution">
    <text evidence="2">The sequence shown here is derived from an EMBL/GenBank/DDBJ whole genome shotgun (WGS) entry which is preliminary data.</text>
</comment>
<gene>
    <name evidence="2" type="ORF">IQ22_04665</name>
</gene>
<keyword evidence="3" id="KW-1185">Reference proteome</keyword>
<accession>A0A562PKW6</accession>
<keyword evidence="1" id="KW-0472">Membrane</keyword>
<protein>
    <submittedName>
        <fullName evidence="2">Uncharacterized protein</fullName>
    </submittedName>
</protein>
<evidence type="ECO:0000313" key="2">
    <source>
        <dbReference type="EMBL" id="TWI45112.1"/>
    </source>
</evidence>
<organism evidence="2 3">
    <name type="scientific">Pseudomonas duriflava</name>
    <dbReference type="NCBI Taxonomy" id="459528"/>
    <lineage>
        <taxon>Bacteria</taxon>
        <taxon>Pseudomonadati</taxon>
        <taxon>Pseudomonadota</taxon>
        <taxon>Gammaproteobacteria</taxon>
        <taxon>Pseudomonadales</taxon>
        <taxon>Pseudomonadaceae</taxon>
        <taxon>Pseudomonas</taxon>
    </lineage>
</organism>
<keyword evidence="1" id="KW-0812">Transmembrane</keyword>
<dbReference type="EMBL" id="VLKY01000041">
    <property type="protein sequence ID" value="TWI45112.1"/>
    <property type="molecule type" value="Genomic_DNA"/>
</dbReference>
<keyword evidence="1" id="KW-1133">Transmembrane helix</keyword>
<name>A0A562PKW6_9PSED</name>
<reference evidence="2 3" key="1">
    <citation type="journal article" date="2015" name="Stand. Genomic Sci.">
        <title>Genomic Encyclopedia of Bacterial and Archaeal Type Strains, Phase III: the genomes of soil and plant-associated and newly described type strains.</title>
        <authorList>
            <person name="Whitman W.B."/>
            <person name="Woyke T."/>
            <person name="Klenk H.P."/>
            <person name="Zhou Y."/>
            <person name="Lilburn T.G."/>
            <person name="Beck B.J."/>
            <person name="De Vos P."/>
            <person name="Vandamme P."/>
            <person name="Eisen J.A."/>
            <person name="Garrity G."/>
            <person name="Hugenholtz P."/>
            <person name="Kyrpides N.C."/>
        </authorList>
    </citation>
    <scope>NUCLEOTIDE SEQUENCE [LARGE SCALE GENOMIC DNA]</scope>
    <source>
        <strain evidence="2 3">CGMCC 1.6858</strain>
    </source>
</reference>
<dbReference type="Proteomes" id="UP000316905">
    <property type="component" value="Unassembled WGS sequence"/>
</dbReference>